<dbReference type="RefSeq" id="WP_093359838.1">
    <property type="nucleotide sequence ID" value="NZ_FOLG01000002.1"/>
</dbReference>
<evidence type="ECO:0000313" key="2">
    <source>
        <dbReference type="Proteomes" id="UP000198728"/>
    </source>
</evidence>
<protein>
    <submittedName>
        <fullName evidence="1">Uncharacterized protein</fullName>
    </submittedName>
</protein>
<sequence length="63" mass="6944">MTTTRTRHGSFLIDAAMDMPLPRRASVVVPFDRHRRAHVGTLAHVQTGRSPETSAVAVNRIGH</sequence>
<evidence type="ECO:0000313" key="1">
    <source>
        <dbReference type="EMBL" id="SFC08965.1"/>
    </source>
</evidence>
<reference evidence="1 2" key="1">
    <citation type="submission" date="2016-10" db="EMBL/GenBank/DDBJ databases">
        <authorList>
            <person name="de Groot N.N."/>
        </authorList>
    </citation>
    <scope>NUCLEOTIDE SEQUENCE [LARGE SCALE GENOMIC DNA]</scope>
    <source>
        <strain evidence="1 2">DSM 19548</strain>
    </source>
</reference>
<dbReference type="AlphaFoldDB" id="A0A1I1GBR9"/>
<accession>A0A1I1GBR9</accession>
<dbReference type="STRING" id="441112.SAMN04488094_102498"/>
<proteinExistence type="predicted"/>
<name>A0A1I1GBR9_9RHOB</name>
<gene>
    <name evidence="1" type="ORF">SAMN04488094_102498</name>
</gene>
<organism evidence="1 2">
    <name type="scientific">Tropicimonas isoalkanivorans</name>
    <dbReference type="NCBI Taxonomy" id="441112"/>
    <lineage>
        <taxon>Bacteria</taxon>
        <taxon>Pseudomonadati</taxon>
        <taxon>Pseudomonadota</taxon>
        <taxon>Alphaproteobacteria</taxon>
        <taxon>Rhodobacterales</taxon>
        <taxon>Roseobacteraceae</taxon>
        <taxon>Tropicimonas</taxon>
    </lineage>
</organism>
<dbReference type="EMBL" id="FOLG01000002">
    <property type="protein sequence ID" value="SFC08965.1"/>
    <property type="molecule type" value="Genomic_DNA"/>
</dbReference>
<keyword evidence="2" id="KW-1185">Reference proteome</keyword>
<dbReference type="Proteomes" id="UP000198728">
    <property type="component" value="Unassembled WGS sequence"/>
</dbReference>